<protein>
    <submittedName>
        <fullName evidence="3">Glycosyltransferase EpsD</fullName>
        <ecNumber evidence="3">2.4.-.-</ecNumber>
    </submittedName>
</protein>
<keyword evidence="3" id="KW-0328">Glycosyltransferase</keyword>
<dbReference type="GO" id="GO:0016757">
    <property type="term" value="F:glycosyltransferase activity"/>
    <property type="evidence" value="ECO:0007669"/>
    <property type="project" value="UniProtKB-KW"/>
</dbReference>
<dbReference type="AlphaFoldDB" id="A0A6N2YT96"/>
<dbReference type="EC" id="2.4.-.-" evidence="3"/>
<dbReference type="InterPro" id="IPR001296">
    <property type="entry name" value="Glyco_trans_1"/>
</dbReference>
<sequence>MHRVLFTASTYSHIVNFHRPYLQEFKRRGWGVDVGCGGRPMEIPEADRVIHIPFEKKMTSSQNVRATRLLRGLIRANRYALVSCHTALASFFTRAAILGLRRRPAVACTVHGYLFGEHSTPKEELLLGTAERLTAPVTDLLMTMNHWDTAYAKAHRYGRRIIEIPGMGVDPSHLPQVSLQEAAFFRTQLGFRQDQFLLLFGAEFSPRKNQAELLRALSFLPEQVGLLLPGDGALRDTCIQLARTLGVEQRVAFPGHVDDMPLWYAMADCVVSPSQSEGLPFHLMEAMYYGLPIVASDIKGHADLLGSSHAGLLFSPHGMAEGCAAQVQRLLAEPGLARRLGQAGQEAITPYTLPQVLPQIMELYHQVVPLDEPEKVYSLEQIS</sequence>
<evidence type="ECO:0000259" key="1">
    <source>
        <dbReference type="Pfam" id="PF00534"/>
    </source>
</evidence>
<dbReference type="InterPro" id="IPR050194">
    <property type="entry name" value="Glycosyltransferase_grp1"/>
</dbReference>
<dbReference type="Pfam" id="PF13439">
    <property type="entry name" value="Glyco_transf_4"/>
    <property type="match status" value="1"/>
</dbReference>
<feature type="domain" description="Glycosyltransferase subfamily 4-like N-terminal" evidence="2">
    <location>
        <begin position="23"/>
        <end position="124"/>
    </location>
</feature>
<dbReference type="PANTHER" id="PTHR45947:SF3">
    <property type="entry name" value="SULFOQUINOVOSYL TRANSFERASE SQD2"/>
    <property type="match status" value="1"/>
</dbReference>
<dbReference type="SUPFAM" id="SSF53756">
    <property type="entry name" value="UDP-Glycosyltransferase/glycogen phosphorylase"/>
    <property type="match status" value="1"/>
</dbReference>
<evidence type="ECO:0000259" key="2">
    <source>
        <dbReference type="Pfam" id="PF13439"/>
    </source>
</evidence>
<accession>A0A6N2YT96</accession>
<evidence type="ECO:0000313" key="3">
    <source>
        <dbReference type="EMBL" id="VYT68850.1"/>
    </source>
</evidence>
<proteinExistence type="predicted"/>
<organism evidence="3">
    <name type="scientific">Flavonifractor plautii</name>
    <name type="common">Fusobacterium plautii</name>
    <dbReference type="NCBI Taxonomy" id="292800"/>
    <lineage>
        <taxon>Bacteria</taxon>
        <taxon>Bacillati</taxon>
        <taxon>Bacillota</taxon>
        <taxon>Clostridia</taxon>
        <taxon>Eubacteriales</taxon>
        <taxon>Oscillospiraceae</taxon>
        <taxon>Flavonifractor</taxon>
    </lineage>
</organism>
<dbReference type="EMBL" id="CACRUB010000014">
    <property type="protein sequence ID" value="VYT68850.1"/>
    <property type="molecule type" value="Genomic_DNA"/>
</dbReference>
<keyword evidence="3" id="KW-0808">Transferase</keyword>
<gene>
    <name evidence="3" type="primary">epsD_1</name>
    <name evidence="3" type="ORF">FPLFYP42_00257</name>
</gene>
<feature type="domain" description="Glycosyl transferase family 1" evidence="1">
    <location>
        <begin position="185"/>
        <end position="346"/>
    </location>
</feature>
<dbReference type="Pfam" id="PF00534">
    <property type="entry name" value="Glycos_transf_1"/>
    <property type="match status" value="1"/>
</dbReference>
<name>A0A6N2YT96_FLAPL</name>
<dbReference type="Gene3D" id="3.40.50.2000">
    <property type="entry name" value="Glycogen Phosphorylase B"/>
    <property type="match status" value="2"/>
</dbReference>
<dbReference type="InterPro" id="IPR028098">
    <property type="entry name" value="Glyco_trans_4-like_N"/>
</dbReference>
<dbReference type="PANTHER" id="PTHR45947">
    <property type="entry name" value="SULFOQUINOVOSYL TRANSFERASE SQD2"/>
    <property type="match status" value="1"/>
</dbReference>
<dbReference type="RefSeq" id="WP_195307445.1">
    <property type="nucleotide sequence ID" value="NZ_CACRUB010000014.1"/>
</dbReference>
<reference evidence="3" key="1">
    <citation type="submission" date="2019-11" db="EMBL/GenBank/DDBJ databases">
        <authorList>
            <person name="Feng L."/>
        </authorList>
    </citation>
    <scope>NUCLEOTIDE SEQUENCE</scope>
    <source>
        <strain evidence="3">FplautiiLFYP42</strain>
    </source>
</reference>